<dbReference type="FunFam" id="3.40.309.10:FF:000003">
    <property type="entry name" value="Aldehyde dehydrogenase"/>
    <property type="match status" value="1"/>
</dbReference>
<dbReference type="PROSITE" id="PS00070">
    <property type="entry name" value="ALDEHYDE_DEHYDR_CYS"/>
    <property type="match status" value="1"/>
</dbReference>
<dbReference type="AlphaFoldDB" id="A0A437PWI9"/>
<dbReference type="InterPro" id="IPR016163">
    <property type="entry name" value="Ald_DH_C"/>
</dbReference>
<evidence type="ECO:0000313" key="9">
    <source>
        <dbReference type="EMBL" id="RVU26637.1"/>
    </source>
</evidence>
<evidence type="ECO:0000256" key="3">
    <source>
        <dbReference type="ARBA" id="ARBA00023027"/>
    </source>
</evidence>
<keyword evidence="3" id="KW-0520">NAD</keyword>
<dbReference type="InterPro" id="IPR016160">
    <property type="entry name" value="Ald_DH_CS_CYS"/>
</dbReference>
<dbReference type="InterPro" id="IPR012394">
    <property type="entry name" value="Aldehyde_DH_NAD(P)"/>
</dbReference>
<keyword evidence="10" id="KW-1185">Reference proteome</keyword>
<dbReference type="GO" id="GO:0006081">
    <property type="term" value="P:aldehyde metabolic process"/>
    <property type="evidence" value="ECO:0007669"/>
    <property type="project" value="InterPro"/>
</dbReference>
<dbReference type="EMBL" id="SACY01000001">
    <property type="protein sequence ID" value="RVU26637.1"/>
    <property type="molecule type" value="Genomic_DNA"/>
</dbReference>
<evidence type="ECO:0000256" key="1">
    <source>
        <dbReference type="ARBA" id="ARBA00009986"/>
    </source>
</evidence>
<accession>A0A437PWI9</accession>
<comment type="caution">
    <text evidence="9">The sequence shown here is derived from an EMBL/GenBank/DDBJ whole genome shotgun (WGS) entry which is preliminary data.</text>
</comment>
<gene>
    <name evidence="9" type="ORF">EOJ36_01180</name>
</gene>
<dbReference type="PROSITE" id="PS00687">
    <property type="entry name" value="ALDEHYDE_DEHYDR_GLU"/>
    <property type="match status" value="1"/>
</dbReference>
<evidence type="ECO:0000256" key="5">
    <source>
        <dbReference type="PIRSR" id="PIRSR036492-1"/>
    </source>
</evidence>
<reference evidence="9 10" key="1">
    <citation type="submission" date="2019-01" db="EMBL/GenBank/DDBJ databases">
        <authorList>
            <person name="Chen W.-M."/>
        </authorList>
    </citation>
    <scope>NUCLEOTIDE SEQUENCE [LARGE SCALE GENOMIC DNA]</scope>
    <source>
        <strain evidence="9 10">FSY-15</strain>
    </source>
</reference>
<dbReference type="InterPro" id="IPR016161">
    <property type="entry name" value="Ald_DH/histidinol_DH"/>
</dbReference>
<evidence type="ECO:0000256" key="7">
    <source>
        <dbReference type="RuleBase" id="RU003345"/>
    </source>
</evidence>
<dbReference type="PANTHER" id="PTHR43570:SF20">
    <property type="entry name" value="ALDEHYDE DEHYDROGENASE ALDX-RELATED"/>
    <property type="match status" value="1"/>
</dbReference>
<dbReference type="PIRSF" id="PIRSF036492">
    <property type="entry name" value="ALDH"/>
    <property type="match status" value="1"/>
</dbReference>
<dbReference type="GO" id="GO:0005737">
    <property type="term" value="C:cytoplasm"/>
    <property type="evidence" value="ECO:0007669"/>
    <property type="project" value="TreeGrafter"/>
</dbReference>
<dbReference type="Pfam" id="PF00171">
    <property type="entry name" value="Aldedh"/>
    <property type="match status" value="1"/>
</dbReference>
<dbReference type="CDD" id="cd07134">
    <property type="entry name" value="ALDH_AlkH-like"/>
    <property type="match status" value="1"/>
</dbReference>
<protein>
    <recommendedName>
        <fullName evidence="4">Aldehyde dehydrogenase</fullName>
    </recommendedName>
</protein>
<feature type="domain" description="Aldehyde dehydrogenase" evidence="8">
    <location>
        <begin position="11"/>
        <end position="444"/>
    </location>
</feature>
<feature type="active site" evidence="5">
    <location>
        <position position="252"/>
    </location>
</feature>
<dbReference type="InterPro" id="IPR016162">
    <property type="entry name" value="Ald_DH_N"/>
</dbReference>
<dbReference type="PANTHER" id="PTHR43570">
    <property type="entry name" value="ALDEHYDE DEHYDROGENASE"/>
    <property type="match status" value="1"/>
</dbReference>
<feature type="active site" evidence="5 6">
    <location>
        <position position="218"/>
    </location>
</feature>
<dbReference type="InterPro" id="IPR015590">
    <property type="entry name" value="Aldehyde_DH_dom"/>
</dbReference>
<comment type="similarity">
    <text evidence="1 4 7">Belongs to the aldehyde dehydrogenase family.</text>
</comment>
<dbReference type="FunFam" id="3.40.605.10:FF:000004">
    <property type="entry name" value="Aldehyde dehydrogenase"/>
    <property type="match status" value="1"/>
</dbReference>
<evidence type="ECO:0000256" key="6">
    <source>
        <dbReference type="PROSITE-ProRule" id="PRU10007"/>
    </source>
</evidence>
<evidence type="ECO:0000313" key="10">
    <source>
        <dbReference type="Proteomes" id="UP000282832"/>
    </source>
</evidence>
<dbReference type="SUPFAM" id="SSF53720">
    <property type="entry name" value="ALDH-like"/>
    <property type="match status" value="1"/>
</dbReference>
<dbReference type="Proteomes" id="UP000282832">
    <property type="component" value="Unassembled WGS sequence"/>
</dbReference>
<organism evidence="9 10">
    <name type="scientific">Sandaracinomonas limnophila</name>
    <dbReference type="NCBI Taxonomy" id="1862386"/>
    <lineage>
        <taxon>Bacteria</taxon>
        <taxon>Pseudomonadati</taxon>
        <taxon>Bacteroidota</taxon>
        <taxon>Cytophagia</taxon>
        <taxon>Cytophagales</taxon>
        <taxon>Flectobacillaceae</taxon>
        <taxon>Sandaracinomonas</taxon>
    </lineage>
</organism>
<evidence type="ECO:0000259" key="8">
    <source>
        <dbReference type="Pfam" id="PF00171"/>
    </source>
</evidence>
<dbReference type="InterPro" id="IPR029510">
    <property type="entry name" value="Ald_DH_CS_GLU"/>
</dbReference>
<sequence length="474" mass="53917">MEGLSLDIENQIADVFKLQQNAVVRMRNSSAKYRIQQLKRLKQYILDHEKDILEAMYKDFKKPASEVLLAEIFGIKHEIDQIINSLSDWMKPKSVSNPLFLTGTSSFIQYESKGLSLILSPWNYPLNLCINPLALSIAAGNTVILKPSELTPNVSHFIKQMIIHLFDKSEVYVFEGESHVASALLKLKFDHIFFTGSPAIGKKVMEAASKHLISVTLELGGKSPAIVHESVDLSVTAKKIIWGKFFNNGQTCIAPDYLFVHSSIFESFLEALKTEIIHMYGETIADYSKSNSYARIVNERHFQRLMHLLEDAIVKGAKKFFGGENNPSDNLLMPTLLTNVTEDMQVMIDEIFGPILPIMPFHHVEELVEYFKDKDKPLAFYIFSKDKEFDQFLLQNTSSGTAVINDSLIQFGHPNLPFGGVNHSGIGKTSGYFGFLEFSNQKSVIRQRTNLMQMIYPPYTIKVRWMIEKMVKWL</sequence>
<name>A0A437PWI9_9BACT</name>
<proteinExistence type="inferred from homology"/>
<keyword evidence="2 4" id="KW-0560">Oxidoreductase</keyword>
<dbReference type="Gene3D" id="3.40.309.10">
    <property type="entry name" value="Aldehyde Dehydrogenase, Chain A, domain 2"/>
    <property type="match status" value="1"/>
</dbReference>
<evidence type="ECO:0000256" key="4">
    <source>
        <dbReference type="PIRNR" id="PIRNR036492"/>
    </source>
</evidence>
<evidence type="ECO:0000256" key="2">
    <source>
        <dbReference type="ARBA" id="ARBA00023002"/>
    </source>
</evidence>
<dbReference type="OrthoDB" id="9762913at2"/>
<dbReference type="GO" id="GO:0004029">
    <property type="term" value="F:aldehyde dehydrogenase (NAD+) activity"/>
    <property type="evidence" value="ECO:0007669"/>
    <property type="project" value="TreeGrafter"/>
</dbReference>
<dbReference type="RefSeq" id="WP_127802188.1">
    <property type="nucleotide sequence ID" value="NZ_SACY01000001.1"/>
</dbReference>
<dbReference type="Gene3D" id="3.40.605.10">
    <property type="entry name" value="Aldehyde Dehydrogenase, Chain A, domain 1"/>
    <property type="match status" value="1"/>
</dbReference>